<feature type="transmembrane region" description="Helical" evidence="1">
    <location>
        <begin position="42"/>
        <end position="62"/>
    </location>
</feature>
<comment type="caution">
    <text evidence="2">The sequence shown here is derived from an EMBL/GenBank/DDBJ whole genome shotgun (WGS) entry which is preliminary data.</text>
</comment>
<evidence type="ECO:0008006" key="4">
    <source>
        <dbReference type="Google" id="ProtNLM"/>
    </source>
</evidence>
<evidence type="ECO:0000313" key="3">
    <source>
        <dbReference type="Proteomes" id="UP001156441"/>
    </source>
</evidence>
<keyword evidence="1" id="KW-0812">Transmembrane</keyword>
<name>A0ABT2J8C9_9PSEU</name>
<dbReference type="Proteomes" id="UP001156441">
    <property type="component" value="Unassembled WGS sequence"/>
</dbReference>
<evidence type="ECO:0000313" key="2">
    <source>
        <dbReference type="EMBL" id="MCT2583735.1"/>
    </source>
</evidence>
<feature type="transmembrane region" description="Helical" evidence="1">
    <location>
        <begin position="74"/>
        <end position="96"/>
    </location>
</feature>
<feature type="transmembrane region" description="Helical" evidence="1">
    <location>
        <begin position="125"/>
        <end position="146"/>
    </location>
</feature>
<keyword evidence="1" id="KW-0472">Membrane</keyword>
<reference evidence="2 3" key="1">
    <citation type="submission" date="2021-02" db="EMBL/GenBank/DDBJ databases">
        <title>Actinophytocola xerophila sp. nov., isolated from soil of cotton cropping field.</title>
        <authorList>
            <person name="Huang R."/>
            <person name="Chen X."/>
            <person name="Ge X."/>
            <person name="Liu W."/>
        </authorList>
    </citation>
    <scope>NUCLEOTIDE SEQUENCE [LARGE SCALE GENOMIC DNA]</scope>
    <source>
        <strain evidence="2 3">S1-96</strain>
    </source>
</reference>
<keyword evidence="3" id="KW-1185">Reference proteome</keyword>
<gene>
    <name evidence="2" type="ORF">JT362_11460</name>
</gene>
<organism evidence="2 3">
    <name type="scientific">Actinophytocola gossypii</name>
    <dbReference type="NCBI Taxonomy" id="2812003"/>
    <lineage>
        <taxon>Bacteria</taxon>
        <taxon>Bacillati</taxon>
        <taxon>Actinomycetota</taxon>
        <taxon>Actinomycetes</taxon>
        <taxon>Pseudonocardiales</taxon>
        <taxon>Pseudonocardiaceae</taxon>
    </lineage>
</organism>
<proteinExistence type="predicted"/>
<feature type="transmembrane region" description="Helical" evidence="1">
    <location>
        <begin position="158"/>
        <end position="189"/>
    </location>
</feature>
<keyword evidence="1" id="KW-1133">Transmembrane helix</keyword>
<protein>
    <recommendedName>
        <fullName evidence="4">DUF4386 family protein</fullName>
    </recommendedName>
</protein>
<evidence type="ECO:0000256" key="1">
    <source>
        <dbReference type="SAM" id="Phobius"/>
    </source>
</evidence>
<accession>A0ABT2J8C9</accession>
<dbReference type="EMBL" id="JAFFZE010000010">
    <property type="protein sequence ID" value="MCT2583735.1"/>
    <property type="molecule type" value="Genomic_DNA"/>
</dbReference>
<dbReference type="RefSeq" id="WP_260191119.1">
    <property type="nucleotide sequence ID" value="NZ_JAFFZE010000010.1"/>
</dbReference>
<sequence>MNKAFVVAPVALILGVLGMKFGWAPNDDLDWDVALPLWTAAHVAYVVGYLALGAVLLTVWVWARDAARSAGERVGVHVTGAVGAVGLVAVLGQMVIDLLVGFEAGSRAEMSAISDRYHDLPGFDAFFYGLVPALSLAGLSVLVLWLAARGRVDWWPALLFLAGTVGIGTQGTALIVAGGVAVGVALYVVGRARPGVLSVPAARVGVR</sequence>